<dbReference type="SFLD" id="SFLDS00005">
    <property type="entry name" value="Isoprenoid_Synthase_Type_I"/>
    <property type="match status" value="1"/>
</dbReference>
<dbReference type="SFLD" id="SFLDG01018">
    <property type="entry name" value="Squalene/Phytoene_Synthase_Lik"/>
    <property type="match status" value="1"/>
</dbReference>
<organism evidence="4 5">
    <name type="scientific">Microlunatus aurantiacus</name>
    <dbReference type="NCBI Taxonomy" id="446786"/>
    <lineage>
        <taxon>Bacteria</taxon>
        <taxon>Bacillati</taxon>
        <taxon>Actinomycetota</taxon>
        <taxon>Actinomycetes</taxon>
        <taxon>Propionibacteriales</taxon>
        <taxon>Propionibacteriaceae</taxon>
        <taxon>Microlunatus</taxon>
    </lineage>
</organism>
<reference evidence="5" key="1">
    <citation type="journal article" date="2019" name="Int. J. Syst. Evol. Microbiol.">
        <title>The Global Catalogue of Microorganisms (GCM) 10K type strain sequencing project: providing services to taxonomists for standard genome sequencing and annotation.</title>
        <authorList>
            <consortium name="The Broad Institute Genomics Platform"/>
            <consortium name="The Broad Institute Genome Sequencing Center for Infectious Disease"/>
            <person name="Wu L."/>
            <person name="Ma J."/>
        </authorList>
    </citation>
    <scope>NUCLEOTIDE SEQUENCE [LARGE SCALE GENOMIC DNA]</scope>
    <source>
        <strain evidence="5">JCM 16548</strain>
    </source>
</reference>
<dbReference type="PANTHER" id="PTHR31480">
    <property type="entry name" value="BIFUNCTIONAL LYCOPENE CYCLASE/PHYTOENE SYNTHASE"/>
    <property type="match status" value="1"/>
</dbReference>
<dbReference type="InterPro" id="IPR033904">
    <property type="entry name" value="Trans_IPPS_HH"/>
</dbReference>
<dbReference type="RefSeq" id="WP_344812820.1">
    <property type="nucleotide sequence ID" value="NZ_BAAAYX010000010.1"/>
</dbReference>
<dbReference type="CDD" id="cd00683">
    <property type="entry name" value="Trans_IPPS_HH"/>
    <property type="match status" value="1"/>
</dbReference>
<protein>
    <submittedName>
        <fullName evidence="4">Phytoene/squalene synthase family protein</fullName>
    </submittedName>
</protein>
<proteinExistence type="predicted"/>
<evidence type="ECO:0000256" key="1">
    <source>
        <dbReference type="ARBA" id="ARBA00004684"/>
    </source>
</evidence>
<dbReference type="SFLD" id="SFLDG01212">
    <property type="entry name" value="Phytoene_synthase_like"/>
    <property type="match status" value="1"/>
</dbReference>
<keyword evidence="2" id="KW-0808">Transferase</keyword>
<dbReference type="InterPro" id="IPR019845">
    <property type="entry name" value="Squalene/phytoene_synthase_CS"/>
</dbReference>
<dbReference type="PROSITE" id="PS01044">
    <property type="entry name" value="SQUALEN_PHYTOEN_SYN_1"/>
    <property type="match status" value="1"/>
</dbReference>
<dbReference type="Pfam" id="PF00494">
    <property type="entry name" value="SQS_PSY"/>
    <property type="match status" value="1"/>
</dbReference>
<evidence type="ECO:0000313" key="4">
    <source>
        <dbReference type="EMBL" id="GAA3707018.1"/>
    </source>
</evidence>
<dbReference type="Gene3D" id="1.10.600.10">
    <property type="entry name" value="Farnesyl Diphosphate Synthase"/>
    <property type="match status" value="1"/>
</dbReference>
<evidence type="ECO:0000256" key="3">
    <source>
        <dbReference type="SAM" id="MobiDB-lite"/>
    </source>
</evidence>
<dbReference type="EMBL" id="BAAAYX010000010">
    <property type="protein sequence ID" value="GAA3707018.1"/>
    <property type="molecule type" value="Genomic_DNA"/>
</dbReference>
<feature type="region of interest" description="Disordered" evidence="3">
    <location>
        <begin position="75"/>
        <end position="98"/>
    </location>
</feature>
<dbReference type="SUPFAM" id="SSF48576">
    <property type="entry name" value="Terpenoid synthases"/>
    <property type="match status" value="1"/>
</dbReference>
<dbReference type="PROSITE" id="PS01045">
    <property type="entry name" value="SQUALEN_PHYTOEN_SYN_2"/>
    <property type="match status" value="1"/>
</dbReference>
<comment type="caution">
    <text evidence="4">The sequence shown here is derived from an EMBL/GenBank/DDBJ whole genome shotgun (WGS) entry which is preliminary data.</text>
</comment>
<dbReference type="InterPro" id="IPR002060">
    <property type="entry name" value="Squ/phyt_synthse"/>
</dbReference>
<name>A0ABP7DNQ5_9ACTN</name>
<gene>
    <name evidence="4" type="ORF">GCM10022204_26140</name>
</gene>
<dbReference type="Proteomes" id="UP001500051">
    <property type="component" value="Unassembled WGS sequence"/>
</dbReference>
<comment type="pathway">
    <text evidence="1">Carotenoid biosynthesis; phytoene biosynthesis.</text>
</comment>
<sequence>MSLTQAVDPSVLRAGYAECGRLTRRFGTTYFWGAALLPRRQRKHVYAVYALCRLADDIVDLPSDSPAPEEHTFVPGTGLGGARSATRPPAAVTGPAGEDSEVARRLSAFADRFRTALVDGVSDDPVLAAVATTARACDIDPECFDRFFGAMAMDLTTTSYESWEDLCGYMEGSAAVIGEMMLPVLEPKTKKAKAPARALGLAFQLTNFLRDVDEDLDRGRVYLPQEDLRRFGVDLRWRHSTPEWRALMAYEIERNRSLYAFADSGIAMLPPRSARCVGAARVLYAQILDRIERAHYNVFSSRVRVPTVRKALTAGRIMVTGPRIRSVA</sequence>
<evidence type="ECO:0000256" key="2">
    <source>
        <dbReference type="ARBA" id="ARBA00022679"/>
    </source>
</evidence>
<evidence type="ECO:0000313" key="5">
    <source>
        <dbReference type="Proteomes" id="UP001500051"/>
    </source>
</evidence>
<dbReference type="InterPro" id="IPR044843">
    <property type="entry name" value="Trans_IPPS_bact-type"/>
</dbReference>
<dbReference type="InterPro" id="IPR008949">
    <property type="entry name" value="Isoprenoid_synthase_dom_sf"/>
</dbReference>
<accession>A0ABP7DNQ5</accession>
<keyword evidence="5" id="KW-1185">Reference proteome</keyword>